<dbReference type="HOGENOM" id="CLU_1448285_0_0_1"/>
<evidence type="ECO:0000313" key="1">
    <source>
        <dbReference type="EMBL" id="KII84402.1"/>
    </source>
</evidence>
<evidence type="ECO:0000313" key="2">
    <source>
        <dbReference type="Proteomes" id="UP000053263"/>
    </source>
</evidence>
<keyword evidence="2" id="KW-1185">Reference proteome</keyword>
<proteinExistence type="predicted"/>
<dbReference type="Proteomes" id="UP000053263">
    <property type="component" value="Unassembled WGS sequence"/>
</dbReference>
<dbReference type="EMBL" id="KN832571">
    <property type="protein sequence ID" value="KII84402.1"/>
    <property type="molecule type" value="Genomic_DNA"/>
</dbReference>
<name>A0A0C9SR61_PLICR</name>
<dbReference type="AlphaFoldDB" id="A0A0C9SR61"/>
<accession>A0A0C9SR61</accession>
<protein>
    <submittedName>
        <fullName evidence="1">Uncharacterized protein</fullName>
    </submittedName>
</protein>
<reference evidence="1 2" key="1">
    <citation type="submission" date="2014-06" db="EMBL/GenBank/DDBJ databases">
        <title>Evolutionary Origins and Diversification of the Mycorrhizal Mutualists.</title>
        <authorList>
            <consortium name="DOE Joint Genome Institute"/>
            <consortium name="Mycorrhizal Genomics Consortium"/>
            <person name="Kohler A."/>
            <person name="Kuo A."/>
            <person name="Nagy L.G."/>
            <person name="Floudas D."/>
            <person name="Copeland A."/>
            <person name="Barry K.W."/>
            <person name="Cichocki N."/>
            <person name="Veneault-Fourrey C."/>
            <person name="LaButti K."/>
            <person name="Lindquist E.A."/>
            <person name="Lipzen A."/>
            <person name="Lundell T."/>
            <person name="Morin E."/>
            <person name="Murat C."/>
            <person name="Riley R."/>
            <person name="Ohm R."/>
            <person name="Sun H."/>
            <person name="Tunlid A."/>
            <person name="Henrissat B."/>
            <person name="Grigoriev I.V."/>
            <person name="Hibbett D.S."/>
            <person name="Martin F."/>
        </authorList>
    </citation>
    <scope>NUCLEOTIDE SEQUENCE [LARGE SCALE GENOMIC DNA]</scope>
    <source>
        <strain evidence="1 2">FD-325 SS-3</strain>
    </source>
</reference>
<sequence>MYHRTEPVIDPVLLLPRNSSSPQDLATVLATQTGSLVPKGAYQPAQLGLGLAYTVGLPTEVEHAYVPPNKDTNVEPLGEVLVPNGQPNLNINGTGNNIDESSTIGAVGVSETAQRASAFQSPVPEAHAAVSPMRTEVGNLVPEHMFEAHLETIKRKEPLQAACTYFNVRHAKKANLGKLRAALVRHW</sequence>
<organism evidence="1 2">
    <name type="scientific">Plicaturopsis crispa FD-325 SS-3</name>
    <dbReference type="NCBI Taxonomy" id="944288"/>
    <lineage>
        <taxon>Eukaryota</taxon>
        <taxon>Fungi</taxon>
        <taxon>Dikarya</taxon>
        <taxon>Basidiomycota</taxon>
        <taxon>Agaricomycotina</taxon>
        <taxon>Agaricomycetes</taxon>
        <taxon>Agaricomycetidae</taxon>
        <taxon>Amylocorticiales</taxon>
        <taxon>Amylocorticiaceae</taxon>
        <taxon>Plicatura</taxon>
        <taxon>Plicaturopsis crispa</taxon>
    </lineage>
</organism>
<gene>
    <name evidence="1" type="ORF">PLICRDRAFT_671344</name>
</gene>